<evidence type="ECO:0000313" key="4">
    <source>
        <dbReference type="EMBL" id="KAK6954784.1"/>
    </source>
</evidence>
<feature type="compositionally biased region" description="Polar residues" evidence="1">
    <location>
        <begin position="673"/>
        <end position="708"/>
    </location>
</feature>
<dbReference type="InterPro" id="IPR058525">
    <property type="entry name" value="DUF8212"/>
</dbReference>
<feature type="domain" description="DUF8212" evidence="3">
    <location>
        <begin position="244"/>
        <end position="329"/>
    </location>
</feature>
<dbReference type="EMBL" id="JBANMG010000004">
    <property type="protein sequence ID" value="KAK6954784.1"/>
    <property type="molecule type" value="Genomic_DNA"/>
</dbReference>
<feature type="region of interest" description="Disordered" evidence="1">
    <location>
        <begin position="670"/>
        <end position="725"/>
    </location>
</feature>
<protein>
    <recommendedName>
        <fullName evidence="6">Heterokaryon incompatibility domain-containing protein</fullName>
    </recommendedName>
</protein>
<evidence type="ECO:0008006" key="6">
    <source>
        <dbReference type="Google" id="ProtNLM"/>
    </source>
</evidence>
<comment type="caution">
    <text evidence="4">The sequence shown here is derived from an EMBL/GenBank/DDBJ whole genome shotgun (WGS) entry which is preliminary data.</text>
</comment>
<evidence type="ECO:0000256" key="1">
    <source>
        <dbReference type="SAM" id="MobiDB-lite"/>
    </source>
</evidence>
<dbReference type="PANTHER" id="PTHR10622:SF12">
    <property type="entry name" value="HET DOMAIN-CONTAINING PROTEIN"/>
    <property type="match status" value="1"/>
</dbReference>
<dbReference type="Pfam" id="PF26640">
    <property type="entry name" value="DUF8212"/>
    <property type="match status" value="1"/>
</dbReference>
<evidence type="ECO:0000259" key="3">
    <source>
        <dbReference type="Pfam" id="PF26640"/>
    </source>
</evidence>
<accession>A0AAX6MQL0</accession>
<reference evidence="4 5" key="1">
    <citation type="journal article" date="2024" name="Front Chem Biol">
        <title>Unveiling the potential of Daldinia eschscholtzii MFLUCC 19-0629 through bioactivity and bioinformatics studies for enhanced sustainable agriculture production.</title>
        <authorList>
            <person name="Brooks S."/>
            <person name="Weaver J.A."/>
            <person name="Klomchit A."/>
            <person name="Alharthi S.A."/>
            <person name="Onlamun T."/>
            <person name="Nurani R."/>
            <person name="Vong T.K."/>
            <person name="Alberti F."/>
            <person name="Greco C."/>
        </authorList>
    </citation>
    <scope>NUCLEOTIDE SEQUENCE [LARGE SCALE GENOMIC DNA]</scope>
    <source>
        <strain evidence="4">MFLUCC 19-0629</strain>
    </source>
</reference>
<dbReference type="PANTHER" id="PTHR10622">
    <property type="entry name" value="HET DOMAIN-CONTAINING PROTEIN"/>
    <property type="match status" value="1"/>
</dbReference>
<evidence type="ECO:0000259" key="2">
    <source>
        <dbReference type="Pfam" id="PF06985"/>
    </source>
</evidence>
<feature type="domain" description="Heterokaryon incompatibility" evidence="2">
    <location>
        <begin position="23"/>
        <end position="119"/>
    </location>
</feature>
<proteinExistence type="predicted"/>
<keyword evidence="5" id="KW-1185">Reference proteome</keyword>
<dbReference type="Proteomes" id="UP001369815">
    <property type="component" value="Unassembled WGS sequence"/>
</dbReference>
<evidence type="ECO:0000313" key="5">
    <source>
        <dbReference type="Proteomes" id="UP001369815"/>
    </source>
</evidence>
<name>A0AAX6MQL0_9PEZI</name>
<organism evidence="4 5">
    <name type="scientific">Daldinia eschscholtzii</name>
    <dbReference type="NCBI Taxonomy" id="292717"/>
    <lineage>
        <taxon>Eukaryota</taxon>
        <taxon>Fungi</taxon>
        <taxon>Dikarya</taxon>
        <taxon>Ascomycota</taxon>
        <taxon>Pezizomycotina</taxon>
        <taxon>Sordariomycetes</taxon>
        <taxon>Xylariomycetidae</taxon>
        <taxon>Xylariales</taxon>
        <taxon>Hypoxylaceae</taxon>
        <taxon>Daldinia</taxon>
    </lineage>
</organism>
<dbReference type="Pfam" id="PF06985">
    <property type="entry name" value="HET"/>
    <property type="match status" value="1"/>
</dbReference>
<sequence length="776" mass="88263">MIRLIHCGEWKLKEFDPYELPKYAILSHRWFNDTVGNPQEVTYQNLLVRLNGSKRGHARSWAKIEKARDIAWGLNIKWIWIDNCCINKRDASELSEAISSMYQWYAQSQVCIAYLDDMDRIELGPSSWFFRGWTLQELVAPSQVLFYNKAWEYCGSRNGYRIEDAYDISTDLSSTISNISGIERHLLRLNDSNQIRRYLPSIPACQKMSWASKRKTTKKEDMAYCLIGIFGINNMYPRYGEGGKAFIRLQEEIVKQTSDLTLFAWVVNDLNECDPDNLLTYDDINGNNDIEHSDHIFKFHQALHGIFACHPREFASANNIKPMQHIMYNDEITITSKGVKFTTALWGTGPDSLFAMPLYCYDQTPSQPLAIHMRWVGGEIYARTNVTKTIYLPTKQAPLPSQDDIFATHKIYYLHDCLHTLHRNSIHIPKIIYSKNGSETVKQLERTKVSPGFLWCEERNLLMTYGSRYPLACATYQVTQNHNRVVVLVFGLDHMEEPWLCLVEPSSQLAPSRLETRRAYLDRIWRSASQERFENIHFVANATWGLVTQVCEFRIQGRFGNSADRLDGQPIFSVSLEAHVIPISPSTRSIENALSTPSAGENLARNLTTRIGEIGNAGQSNHLTICPLPAFPATSELEKEKTRIRLEQITPVKTPRSLRSIVGQYISKKTGKSTEQTEAQPMVTQPQPPSQISGHCSPITNSAPSGTSPVRRYARPPPPDKAQYRQSHGLSVVIGTEIISTQSIHTSNMVGYNGVRHTPERFTTTNIVDGPEDSAF</sequence>
<dbReference type="InterPro" id="IPR010730">
    <property type="entry name" value="HET"/>
</dbReference>
<dbReference type="AlphaFoldDB" id="A0AAX6MQL0"/>
<gene>
    <name evidence="4" type="ORF">Daesc_004753</name>
</gene>